<proteinExistence type="predicted"/>
<feature type="region of interest" description="Disordered" evidence="1">
    <location>
        <begin position="173"/>
        <end position="192"/>
    </location>
</feature>
<feature type="non-terminal residue" evidence="2">
    <location>
        <position position="226"/>
    </location>
</feature>
<dbReference type="OrthoDB" id="1923667at2759"/>
<dbReference type="GO" id="GO:0009507">
    <property type="term" value="C:chloroplast"/>
    <property type="evidence" value="ECO:0007669"/>
    <property type="project" value="TreeGrafter"/>
</dbReference>
<evidence type="ECO:0000313" key="3">
    <source>
        <dbReference type="Proteomes" id="UP000054498"/>
    </source>
</evidence>
<dbReference type="InterPro" id="IPR024705">
    <property type="entry name" value="Ssp411"/>
</dbReference>
<dbReference type="KEGG" id="mng:MNEG_7771"/>
<evidence type="ECO:0000313" key="2">
    <source>
        <dbReference type="EMBL" id="KIZ00188.1"/>
    </source>
</evidence>
<dbReference type="GO" id="GO:0005975">
    <property type="term" value="P:carbohydrate metabolic process"/>
    <property type="evidence" value="ECO:0007669"/>
    <property type="project" value="InterPro"/>
</dbReference>
<dbReference type="SUPFAM" id="SSF48208">
    <property type="entry name" value="Six-hairpin glycosidases"/>
    <property type="match status" value="1"/>
</dbReference>
<dbReference type="GeneID" id="25740647"/>
<sequence length="226" mass="23026">MWVRAAASTLEQLQEIAARGGGDGDESAEGQLPLKLLAGAPLAAASELMERYDARLGGFGAAPKFPRPSEINALLAAAQQARLSGDASKGEELLGAALHTLRAYAAGGMYDHLGGGFHRYSVDAHLHVPHVSAFSGLGGQAFEKMLYDNPQLVSTYLDAIAADAAAAAPLPAPAGAPAGAPHAGDGPRGGGGGSGAAEWGVFAVRGVLDYLLRDMRHPQGGFFSAE</sequence>
<organism evidence="2 3">
    <name type="scientific">Monoraphidium neglectum</name>
    <dbReference type="NCBI Taxonomy" id="145388"/>
    <lineage>
        <taxon>Eukaryota</taxon>
        <taxon>Viridiplantae</taxon>
        <taxon>Chlorophyta</taxon>
        <taxon>core chlorophytes</taxon>
        <taxon>Chlorophyceae</taxon>
        <taxon>CS clade</taxon>
        <taxon>Sphaeropleales</taxon>
        <taxon>Selenastraceae</taxon>
        <taxon>Monoraphidium</taxon>
    </lineage>
</organism>
<reference evidence="2 3" key="1">
    <citation type="journal article" date="2013" name="BMC Genomics">
        <title>Reconstruction of the lipid metabolism for the microalga Monoraphidium neglectum from its genome sequence reveals characteristics suitable for biofuel production.</title>
        <authorList>
            <person name="Bogen C."/>
            <person name="Al-Dilaimi A."/>
            <person name="Albersmeier A."/>
            <person name="Wichmann J."/>
            <person name="Grundmann M."/>
            <person name="Rupp O."/>
            <person name="Lauersen K.J."/>
            <person name="Blifernez-Klassen O."/>
            <person name="Kalinowski J."/>
            <person name="Goesmann A."/>
            <person name="Mussgnug J.H."/>
            <person name="Kruse O."/>
        </authorList>
    </citation>
    <scope>NUCLEOTIDE SEQUENCE [LARGE SCALE GENOMIC DNA]</scope>
    <source>
        <strain evidence="2 3">SAG 48.87</strain>
    </source>
</reference>
<feature type="compositionally biased region" description="Low complexity" evidence="1">
    <location>
        <begin position="173"/>
        <end position="184"/>
    </location>
</feature>
<dbReference type="AlphaFoldDB" id="A0A0D2JLW2"/>
<accession>A0A0D2JLW2</accession>
<evidence type="ECO:0000256" key="1">
    <source>
        <dbReference type="SAM" id="MobiDB-lite"/>
    </source>
</evidence>
<keyword evidence="3" id="KW-1185">Reference proteome</keyword>
<dbReference type="InterPro" id="IPR008928">
    <property type="entry name" value="6-hairpin_glycosidase_sf"/>
</dbReference>
<dbReference type="PANTHER" id="PTHR42899:SF1">
    <property type="entry name" value="SPERMATOGENESIS-ASSOCIATED PROTEIN 20"/>
    <property type="match status" value="1"/>
</dbReference>
<dbReference type="RefSeq" id="XP_013899207.1">
    <property type="nucleotide sequence ID" value="XM_014043753.1"/>
</dbReference>
<gene>
    <name evidence="2" type="ORF">MNEG_7771</name>
</gene>
<protein>
    <submittedName>
        <fullName evidence="2">Spermatogeneis-associated protein</fullName>
    </submittedName>
</protein>
<dbReference type="PANTHER" id="PTHR42899">
    <property type="entry name" value="SPERMATOGENESIS-ASSOCIATED PROTEIN 20"/>
    <property type="match status" value="1"/>
</dbReference>
<name>A0A0D2JLW2_9CHLO</name>
<dbReference type="STRING" id="145388.A0A0D2JLW2"/>
<dbReference type="EMBL" id="KK101629">
    <property type="protein sequence ID" value="KIZ00188.1"/>
    <property type="molecule type" value="Genomic_DNA"/>
</dbReference>
<dbReference type="Proteomes" id="UP000054498">
    <property type="component" value="Unassembled WGS sequence"/>
</dbReference>